<dbReference type="EC" id="6.1.1.2" evidence="3"/>
<dbReference type="NCBIfam" id="TIGR00233">
    <property type="entry name" value="trpS"/>
    <property type="match status" value="1"/>
</dbReference>
<keyword evidence="14" id="KW-1185">Reference proteome</keyword>
<dbReference type="InterPro" id="IPR001412">
    <property type="entry name" value="aa-tRNA-synth_I_CS"/>
</dbReference>
<dbReference type="STRING" id="451379.A0A0N5AJT8"/>
<evidence type="ECO:0000256" key="3">
    <source>
        <dbReference type="ARBA" id="ARBA00013161"/>
    </source>
</evidence>
<reference evidence="15" key="1">
    <citation type="submission" date="2017-02" db="UniProtKB">
        <authorList>
            <consortium name="WormBaseParasite"/>
        </authorList>
    </citation>
    <scope>IDENTIFICATION</scope>
</reference>
<sequence>MVDTAGVTANDDKSKQVDGVANSNVGDTEEDIVTPWDVAASSALGVDYDKLIVKFGCRKIDPSLIERFEKVTGRRAHPMLRRGLFFAHRDLSLILDRVEQKKPFYLYTGRGPSSGSLHLGHLIPFLFTKFLQDAFNVPLIIQITDDEKFLWKGLSFEQSEKMAKENIKDIIACGFDPAKTFIFRDTEYMCKAFYKNVLFMWRSVTVNQNRSIFGVSGEDFVGKEAFPAIEAAPCFSSSFPEIFSGRKDIPCLIPAAIDQDPYFRMTRDVAPRMKCPKPAMIYSSFLPSLQGAKSKMAASDINSCIYMDDTPKQIKNKINKYAFSGGRDTIEEHRKYGGNCDVDISYQFLKYFLEDDDELESIRKRYTSGELLTGELKAIAIKEVQKVIGDLQAKRKEITDENVDEFSVPRKLCYQY</sequence>
<evidence type="ECO:0000256" key="13">
    <source>
        <dbReference type="SAM" id="MobiDB-lite"/>
    </source>
</evidence>
<dbReference type="GO" id="GO:0006436">
    <property type="term" value="P:tryptophanyl-tRNA aminoacylation"/>
    <property type="evidence" value="ECO:0007669"/>
    <property type="project" value="InterPro"/>
</dbReference>
<dbReference type="CDD" id="cd00806">
    <property type="entry name" value="TrpRS_core"/>
    <property type="match status" value="1"/>
</dbReference>
<evidence type="ECO:0000256" key="10">
    <source>
        <dbReference type="ARBA" id="ARBA00023146"/>
    </source>
</evidence>
<keyword evidence="8 12" id="KW-0067">ATP-binding</keyword>
<dbReference type="PANTHER" id="PTHR10055">
    <property type="entry name" value="TRYPTOPHANYL-TRNA SYNTHETASE"/>
    <property type="match status" value="1"/>
</dbReference>
<dbReference type="PROSITE" id="PS00178">
    <property type="entry name" value="AA_TRNA_LIGASE_I"/>
    <property type="match status" value="1"/>
</dbReference>
<name>A0A0N5AJT8_9BILA</name>
<dbReference type="SUPFAM" id="SSF52374">
    <property type="entry name" value="Nucleotidylyl transferase"/>
    <property type="match status" value="1"/>
</dbReference>
<dbReference type="AlphaFoldDB" id="A0A0N5AJT8"/>
<dbReference type="WBParaSite" id="SMUV_0000473401-mRNA-1">
    <property type="protein sequence ID" value="SMUV_0000473401-mRNA-1"/>
    <property type="gene ID" value="SMUV_0000473401"/>
</dbReference>
<comment type="similarity">
    <text evidence="2 12">Belongs to the class-I aminoacyl-tRNA synthetase family.</text>
</comment>
<dbReference type="FunFam" id="1.10.240.10:FF:000003">
    <property type="entry name" value="Tryptophan--tRNA ligase, cytoplasmic"/>
    <property type="match status" value="1"/>
</dbReference>
<evidence type="ECO:0000313" key="15">
    <source>
        <dbReference type="WBParaSite" id="SMUV_0000473401-mRNA-1"/>
    </source>
</evidence>
<evidence type="ECO:0000256" key="1">
    <source>
        <dbReference type="ARBA" id="ARBA00004496"/>
    </source>
</evidence>
<dbReference type="GO" id="GO:0005737">
    <property type="term" value="C:cytoplasm"/>
    <property type="evidence" value="ECO:0007669"/>
    <property type="project" value="UniProtKB-SubCell"/>
</dbReference>
<dbReference type="InterPro" id="IPR014729">
    <property type="entry name" value="Rossmann-like_a/b/a_fold"/>
</dbReference>
<accession>A0A0N5AJT8</accession>
<evidence type="ECO:0000256" key="4">
    <source>
        <dbReference type="ARBA" id="ARBA00013782"/>
    </source>
</evidence>
<evidence type="ECO:0000256" key="7">
    <source>
        <dbReference type="ARBA" id="ARBA00022741"/>
    </source>
</evidence>
<dbReference type="GO" id="GO:0004830">
    <property type="term" value="F:tryptophan-tRNA ligase activity"/>
    <property type="evidence" value="ECO:0007669"/>
    <property type="project" value="UniProtKB-EC"/>
</dbReference>
<organism evidence="14 15">
    <name type="scientific">Syphacia muris</name>
    <dbReference type="NCBI Taxonomy" id="451379"/>
    <lineage>
        <taxon>Eukaryota</taxon>
        <taxon>Metazoa</taxon>
        <taxon>Ecdysozoa</taxon>
        <taxon>Nematoda</taxon>
        <taxon>Chromadorea</taxon>
        <taxon>Rhabditida</taxon>
        <taxon>Spirurina</taxon>
        <taxon>Oxyuridomorpha</taxon>
        <taxon>Oxyuroidea</taxon>
        <taxon>Oxyuridae</taxon>
        <taxon>Syphacia</taxon>
    </lineage>
</organism>
<dbReference type="PANTHER" id="PTHR10055:SF1">
    <property type="entry name" value="TRYPTOPHAN--TRNA LIGASE, CYTOPLASMIC"/>
    <property type="match status" value="1"/>
</dbReference>
<dbReference type="PRINTS" id="PR01039">
    <property type="entry name" value="TRNASYNTHTRP"/>
</dbReference>
<dbReference type="Proteomes" id="UP000046393">
    <property type="component" value="Unplaced"/>
</dbReference>
<keyword evidence="10 12" id="KW-0030">Aminoacyl-tRNA synthetase</keyword>
<proteinExistence type="inferred from homology"/>
<evidence type="ECO:0000256" key="2">
    <source>
        <dbReference type="ARBA" id="ARBA00005594"/>
    </source>
</evidence>
<comment type="subcellular location">
    <subcellularLocation>
        <location evidence="1">Cytoplasm</location>
    </subcellularLocation>
</comment>
<dbReference type="FunFam" id="3.40.50.620:FF:000033">
    <property type="entry name" value="tryptophan--tRNA ligase, cytoplasmic"/>
    <property type="match status" value="1"/>
</dbReference>
<keyword evidence="6 12" id="KW-0436">Ligase</keyword>
<dbReference type="Gene3D" id="3.40.50.620">
    <property type="entry name" value="HUPs"/>
    <property type="match status" value="1"/>
</dbReference>
<evidence type="ECO:0000256" key="8">
    <source>
        <dbReference type="ARBA" id="ARBA00022840"/>
    </source>
</evidence>
<keyword evidence="9 12" id="KW-0648">Protein biosynthesis</keyword>
<dbReference type="GO" id="GO:0005524">
    <property type="term" value="F:ATP binding"/>
    <property type="evidence" value="ECO:0007669"/>
    <property type="project" value="UniProtKB-KW"/>
</dbReference>
<keyword evidence="5" id="KW-0963">Cytoplasm</keyword>
<evidence type="ECO:0000256" key="6">
    <source>
        <dbReference type="ARBA" id="ARBA00022598"/>
    </source>
</evidence>
<evidence type="ECO:0000256" key="9">
    <source>
        <dbReference type="ARBA" id="ARBA00022917"/>
    </source>
</evidence>
<dbReference type="Pfam" id="PF00579">
    <property type="entry name" value="tRNA-synt_1b"/>
    <property type="match status" value="2"/>
</dbReference>
<dbReference type="InterPro" id="IPR002305">
    <property type="entry name" value="aa-tRNA-synth_Ic"/>
</dbReference>
<dbReference type="InterPro" id="IPR002306">
    <property type="entry name" value="Trp-tRNA-ligase"/>
</dbReference>
<evidence type="ECO:0000313" key="14">
    <source>
        <dbReference type="Proteomes" id="UP000046393"/>
    </source>
</evidence>
<feature type="region of interest" description="Disordered" evidence="13">
    <location>
        <begin position="1"/>
        <end position="23"/>
    </location>
</feature>
<evidence type="ECO:0000256" key="12">
    <source>
        <dbReference type="RuleBase" id="RU363036"/>
    </source>
</evidence>
<evidence type="ECO:0000256" key="11">
    <source>
        <dbReference type="ARBA" id="ARBA00030268"/>
    </source>
</evidence>
<protein>
    <recommendedName>
        <fullName evidence="4">Tryptophan--tRNA ligase, cytoplasmic</fullName>
        <ecNumber evidence="3">6.1.1.2</ecNumber>
    </recommendedName>
    <alternativeName>
        <fullName evidence="11">Tryptophanyl-tRNA synthetase</fullName>
    </alternativeName>
</protein>
<evidence type="ECO:0000256" key="5">
    <source>
        <dbReference type="ARBA" id="ARBA00022490"/>
    </source>
</evidence>
<keyword evidence="7 12" id="KW-0547">Nucleotide-binding</keyword>
<dbReference type="Gene3D" id="1.10.240.10">
    <property type="entry name" value="Tyrosyl-Transfer RNA Synthetase"/>
    <property type="match status" value="1"/>
</dbReference>